<dbReference type="InterPro" id="IPR011989">
    <property type="entry name" value="ARM-like"/>
</dbReference>
<dbReference type="InterPro" id="IPR057990">
    <property type="entry name" value="TPR_SYO1"/>
</dbReference>
<evidence type="ECO:0000256" key="1">
    <source>
        <dbReference type="ARBA" id="ARBA00049983"/>
    </source>
</evidence>
<dbReference type="Gene3D" id="1.25.10.10">
    <property type="entry name" value="Leucine-rich Repeat Variant"/>
    <property type="match status" value="1"/>
</dbReference>
<proteinExistence type="evidence at transcript level"/>
<dbReference type="Pfam" id="PF25567">
    <property type="entry name" value="TPR_SYO1"/>
    <property type="match status" value="1"/>
</dbReference>
<dbReference type="GO" id="GO:0006606">
    <property type="term" value="P:protein import into nucleus"/>
    <property type="evidence" value="ECO:0007669"/>
    <property type="project" value="TreeGrafter"/>
</dbReference>
<protein>
    <recommendedName>
        <fullName evidence="2">SYO1-like TPR repeats domain-containing protein</fullName>
    </recommendedName>
</protein>
<name>A0A0K8RHW7_IXORI</name>
<dbReference type="GO" id="GO:0051082">
    <property type="term" value="F:unfolded protein binding"/>
    <property type="evidence" value="ECO:0007669"/>
    <property type="project" value="TreeGrafter"/>
</dbReference>
<dbReference type="GO" id="GO:0042273">
    <property type="term" value="P:ribosomal large subunit biogenesis"/>
    <property type="evidence" value="ECO:0007669"/>
    <property type="project" value="TreeGrafter"/>
</dbReference>
<sequence>MTPLVTLLKDYNCDWQPAETKGKIDSKSEIFCQAIHLLWNLCESSVTSVSIFNKERLWSVLLPCLDIAKYGADIAIAVGHCLHAVSEDNPELAENIGNLNGLEGVFQDPSYDPAHILLKVLASGILLNLSETQEATSASPALVVSVLVSALSLPVLEDITRLSHIVTEVKGFLKKKNIDTHLVEEKEQDLEQCLTVVSNTLTAKQIALEILSNLCCSEEAEDDQVDDSDDSAEVFTGDMDAEDAPAVFPLNISCDFHEILVAQNIISRVTDHLNNLDDRISTNLSEHKLAAAVPKRVHAVRCRALLCIANLAQSLDPQDLGGPAGLVSTWTCLAQMAFVNMNPKDFEFLEASTSACRSVLQALATAVESGNVNGAALPNMSDEELRVLSQVGLQCTDGAVRTNVTRIMATLGCLFGGSQPDVLKKVGQYLLEVASKDSDITVVTEALDATFDVFAEDATDQTAVEIELVPKLRLVLPAFRAKVNQMKKSLGKHYPVVMTAKTNLVRFLKYKDQQESTHNRTAAP</sequence>
<dbReference type="EMBL" id="GADI01003093">
    <property type="protein sequence ID" value="JAA70715.1"/>
    <property type="molecule type" value="mRNA"/>
</dbReference>
<accession>A0A0K8RHW7</accession>
<dbReference type="PANTHER" id="PTHR13347:SF1">
    <property type="entry name" value="HEAT REPEAT-CONTAINING PROTEIN 3"/>
    <property type="match status" value="1"/>
</dbReference>
<comment type="similarity">
    <text evidence="1">Belongs to the nuclear import and ribosome assembly adapter family.</text>
</comment>
<dbReference type="SUPFAM" id="SSF48371">
    <property type="entry name" value="ARM repeat"/>
    <property type="match status" value="1"/>
</dbReference>
<feature type="domain" description="SYO1-like TPR repeats" evidence="2">
    <location>
        <begin position="256"/>
        <end position="514"/>
    </location>
</feature>
<dbReference type="InterPro" id="IPR052616">
    <property type="entry name" value="SYO1-like"/>
</dbReference>
<organism evidence="3">
    <name type="scientific">Ixodes ricinus</name>
    <name type="common">Common tick</name>
    <name type="synonym">Acarus ricinus</name>
    <dbReference type="NCBI Taxonomy" id="34613"/>
    <lineage>
        <taxon>Eukaryota</taxon>
        <taxon>Metazoa</taxon>
        <taxon>Ecdysozoa</taxon>
        <taxon>Arthropoda</taxon>
        <taxon>Chelicerata</taxon>
        <taxon>Arachnida</taxon>
        <taxon>Acari</taxon>
        <taxon>Parasitiformes</taxon>
        <taxon>Ixodida</taxon>
        <taxon>Ixodoidea</taxon>
        <taxon>Ixodidae</taxon>
        <taxon>Ixodinae</taxon>
        <taxon>Ixodes</taxon>
    </lineage>
</organism>
<evidence type="ECO:0000259" key="2">
    <source>
        <dbReference type="Pfam" id="PF25567"/>
    </source>
</evidence>
<dbReference type="InterPro" id="IPR016024">
    <property type="entry name" value="ARM-type_fold"/>
</dbReference>
<dbReference type="PANTHER" id="PTHR13347">
    <property type="entry name" value="HEAT REPEAT-CONTAINING PROTEIN 3"/>
    <property type="match status" value="1"/>
</dbReference>
<dbReference type="AlphaFoldDB" id="A0A0K8RHW7"/>
<evidence type="ECO:0000313" key="3">
    <source>
        <dbReference type="EMBL" id="JAA70715.1"/>
    </source>
</evidence>
<reference evidence="3" key="1">
    <citation type="submission" date="2012-12" db="EMBL/GenBank/DDBJ databases">
        <title>Identification and characterization of a phenylalanine ammonia-lyase gene family in Isatis indigotica Fort.</title>
        <authorList>
            <person name="Liu Q."/>
            <person name="Chen J."/>
            <person name="Zhou X."/>
            <person name="Di P."/>
            <person name="Xiao Y."/>
            <person name="Xuan H."/>
            <person name="Zhang L."/>
            <person name="Chen W."/>
        </authorList>
    </citation>
    <scope>NUCLEOTIDE SEQUENCE</scope>
    <source>
        <tissue evidence="3">Salivary gland</tissue>
    </source>
</reference>